<evidence type="ECO:0000313" key="4">
    <source>
        <dbReference type="Proteomes" id="UP000091918"/>
    </source>
</evidence>
<dbReference type="InterPro" id="IPR036291">
    <property type="entry name" value="NAD(P)-bd_dom_sf"/>
</dbReference>
<comment type="similarity">
    <text evidence="1">Belongs to the short-chain dehydrogenases/reductases (SDR) family.</text>
</comment>
<dbReference type="InterPro" id="IPR002347">
    <property type="entry name" value="SDR_fam"/>
</dbReference>
<dbReference type="PANTHER" id="PTHR43180">
    <property type="entry name" value="3-OXOACYL-(ACYL-CARRIER-PROTEIN) REDUCTASE (AFU_ORTHOLOGUE AFUA_6G11210)"/>
    <property type="match status" value="1"/>
</dbReference>
<gene>
    <name evidence="3" type="ORF">ACJ72_07986</name>
</gene>
<dbReference type="STRING" id="1658172.A0A1B7NLJ6"/>
<sequence>MSSSSGTAQRRLQAVSQHVAEGIPNAGTFENMPRIQEVGGDSVGLRAKGKVVIVTGVNSPLGIGRASAHQFARNGAKAIFICDFADSHLDTHKRELESLYPGVDILIRQFDAGNEEKVKAVVDDAIRLYGRLDIFFANAGIVGSHELFTDITGDVFMQVMETNAKG</sequence>
<dbReference type="AlphaFoldDB" id="A0A1B7NLJ6"/>
<dbReference type="Pfam" id="PF00106">
    <property type="entry name" value="adh_short"/>
    <property type="match status" value="1"/>
</dbReference>
<protein>
    <submittedName>
        <fullName evidence="3">Uncharacterized protein</fullName>
    </submittedName>
</protein>
<dbReference type="Proteomes" id="UP000091918">
    <property type="component" value="Unassembled WGS sequence"/>
</dbReference>
<dbReference type="SUPFAM" id="SSF51735">
    <property type="entry name" value="NAD(P)-binding Rossmann-fold domains"/>
    <property type="match status" value="1"/>
</dbReference>
<keyword evidence="2" id="KW-0560">Oxidoreductase</keyword>
<proteinExistence type="inferred from homology"/>
<dbReference type="EMBL" id="LGUA01002144">
    <property type="protein sequence ID" value="OAX77711.1"/>
    <property type="molecule type" value="Genomic_DNA"/>
</dbReference>
<dbReference type="PANTHER" id="PTHR43180:SF66">
    <property type="entry name" value="SHORT-CHAIN DEHYDROGENASE_REDUCTASE FAMILY PROTEIN"/>
    <property type="match status" value="1"/>
</dbReference>
<dbReference type="Gene3D" id="3.40.50.720">
    <property type="entry name" value="NAD(P)-binding Rossmann-like Domain"/>
    <property type="match status" value="1"/>
</dbReference>
<name>A0A1B7NLJ6_9EURO</name>
<dbReference type="GO" id="GO:0016491">
    <property type="term" value="F:oxidoreductase activity"/>
    <property type="evidence" value="ECO:0007669"/>
    <property type="project" value="UniProtKB-KW"/>
</dbReference>
<accession>A0A1B7NLJ6</accession>
<reference evidence="3 4" key="1">
    <citation type="submission" date="2015-07" db="EMBL/GenBank/DDBJ databases">
        <title>Emmonsia species relationships and genome sequence.</title>
        <authorList>
            <person name="Cuomo C.A."/>
            <person name="Schwartz I.S."/>
            <person name="Kenyon C."/>
            <person name="de Hoog G.S."/>
            <person name="Govender N.P."/>
            <person name="Botha A."/>
            <person name="Moreno L."/>
            <person name="de Vries M."/>
            <person name="Munoz J.F."/>
            <person name="Stielow J.B."/>
        </authorList>
    </citation>
    <scope>NUCLEOTIDE SEQUENCE [LARGE SCALE GENOMIC DNA]</scope>
    <source>
        <strain evidence="3 4">CBS 136260</strain>
    </source>
</reference>
<comment type="caution">
    <text evidence="3">The sequence shown here is derived from an EMBL/GenBank/DDBJ whole genome shotgun (WGS) entry which is preliminary data.</text>
</comment>
<evidence type="ECO:0000313" key="3">
    <source>
        <dbReference type="EMBL" id="OAX77711.1"/>
    </source>
</evidence>
<evidence type="ECO:0000256" key="1">
    <source>
        <dbReference type="ARBA" id="ARBA00006484"/>
    </source>
</evidence>
<keyword evidence="4" id="KW-1185">Reference proteome</keyword>
<evidence type="ECO:0000256" key="2">
    <source>
        <dbReference type="ARBA" id="ARBA00023002"/>
    </source>
</evidence>
<dbReference type="OrthoDB" id="4131217at2759"/>
<organism evidence="3 4">
    <name type="scientific">Emergomyces africanus</name>
    <dbReference type="NCBI Taxonomy" id="1955775"/>
    <lineage>
        <taxon>Eukaryota</taxon>
        <taxon>Fungi</taxon>
        <taxon>Dikarya</taxon>
        <taxon>Ascomycota</taxon>
        <taxon>Pezizomycotina</taxon>
        <taxon>Eurotiomycetes</taxon>
        <taxon>Eurotiomycetidae</taxon>
        <taxon>Onygenales</taxon>
        <taxon>Ajellomycetaceae</taxon>
        <taxon>Emergomyces</taxon>
    </lineage>
</organism>